<dbReference type="PANTHER" id="PTHR43540">
    <property type="entry name" value="PEROXYUREIDOACRYLATE/UREIDOACRYLATE AMIDOHYDROLASE-RELATED"/>
    <property type="match status" value="1"/>
</dbReference>
<dbReference type="InterPro" id="IPR050272">
    <property type="entry name" value="Isochorismatase-like_hydrls"/>
</dbReference>
<evidence type="ECO:0000313" key="4">
    <source>
        <dbReference type="EMBL" id="ADU23207.1"/>
    </source>
</evidence>
<dbReference type="eggNOG" id="COG1335">
    <property type="taxonomic scope" value="Bacteria"/>
</dbReference>
<evidence type="ECO:0000313" key="5">
    <source>
        <dbReference type="Proteomes" id="UP000006919"/>
    </source>
</evidence>
<accession>E6UHC9</accession>
<dbReference type="Gene3D" id="3.40.50.850">
    <property type="entry name" value="Isochorismatase-like"/>
    <property type="match status" value="1"/>
</dbReference>
<sequence length="177" mass="20506">MVLLVVDTQKAIVNNRLYQFELFVSSVKKLIDTARKNHVEVIYVRHDDGSDSELTRGKDGYEIYADFTPADNEAIFDKYVNSAFINTGLSEYLKRKNEKSIVIIGLQTEYCIDATIKSGFEHGFEMIVPENTNSTFDNRFMDSEMTYKYYNEFIWNGRYAKCISFDEAIGLMMDEKS</sequence>
<feature type="domain" description="Isochorismatase-like" evidence="3">
    <location>
        <begin position="2"/>
        <end position="139"/>
    </location>
</feature>
<dbReference type="AlphaFoldDB" id="E6UHC9"/>
<evidence type="ECO:0000256" key="2">
    <source>
        <dbReference type="ARBA" id="ARBA00022801"/>
    </source>
</evidence>
<evidence type="ECO:0000259" key="3">
    <source>
        <dbReference type="Pfam" id="PF00857"/>
    </source>
</evidence>
<dbReference type="OrthoDB" id="9785724at2"/>
<proteinExistence type="inferred from homology"/>
<dbReference type="PANTHER" id="PTHR43540:SF14">
    <property type="entry name" value="ISOCHORISMATASE"/>
    <property type="match status" value="1"/>
</dbReference>
<protein>
    <submittedName>
        <fullName evidence="4">Isochorismatase hydrolase</fullName>
    </submittedName>
</protein>
<dbReference type="HOGENOM" id="CLU_068979_5_5_9"/>
<dbReference type="InterPro" id="IPR036380">
    <property type="entry name" value="Isochorismatase-like_sf"/>
</dbReference>
<dbReference type="GO" id="GO:0016787">
    <property type="term" value="F:hydrolase activity"/>
    <property type="evidence" value="ECO:0007669"/>
    <property type="project" value="UniProtKB-KW"/>
</dbReference>
<reference evidence="4 5" key="1">
    <citation type="journal article" date="2011" name="J. Bacteriol.">
        <title>Complete genome of the cellulolytic ruminal bacterium Ruminococcus albus 7.</title>
        <authorList>
            <person name="Suen G."/>
            <person name="Stevenson D.M."/>
            <person name="Bruce D.C."/>
            <person name="Chertkov O."/>
            <person name="Copeland A."/>
            <person name="Cheng J.F."/>
            <person name="Detter C."/>
            <person name="Detter J.C."/>
            <person name="Goodwin L.A."/>
            <person name="Han C.S."/>
            <person name="Hauser L.J."/>
            <person name="Ivanova N.N."/>
            <person name="Kyrpides N.C."/>
            <person name="Land M.L."/>
            <person name="Lapidus A."/>
            <person name="Lucas S."/>
            <person name="Ovchinnikova G."/>
            <person name="Pitluck S."/>
            <person name="Tapia R."/>
            <person name="Woyke T."/>
            <person name="Boyum J."/>
            <person name="Mead D."/>
            <person name="Weimer P.J."/>
        </authorList>
    </citation>
    <scope>NUCLEOTIDE SEQUENCE [LARGE SCALE GENOMIC DNA]</scope>
    <source>
        <strain evidence="5">ATCC 27210 / DSM 20455 / JCM 14654 / NCDO 2250 / 7</strain>
    </source>
</reference>
<dbReference type="EMBL" id="CP002403">
    <property type="protein sequence ID" value="ADU23207.1"/>
    <property type="molecule type" value="Genomic_DNA"/>
</dbReference>
<evidence type="ECO:0000256" key="1">
    <source>
        <dbReference type="ARBA" id="ARBA00006336"/>
    </source>
</evidence>
<comment type="similarity">
    <text evidence="1">Belongs to the isochorismatase family.</text>
</comment>
<gene>
    <name evidence="4" type="ordered locus">Rumal_2737</name>
</gene>
<name>E6UHC9_RUMA7</name>
<dbReference type="KEGG" id="ral:Rumal_2737"/>
<dbReference type="RefSeq" id="WP_013499323.1">
    <property type="nucleotide sequence ID" value="NC_014833.1"/>
</dbReference>
<dbReference type="Pfam" id="PF00857">
    <property type="entry name" value="Isochorismatase"/>
    <property type="match status" value="1"/>
</dbReference>
<dbReference type="SUPFAM" id="SSF52499">
    <property type="entry name" value="Isochorismatase-like hydrolases"/>
    <property type="match status" value="1"/>
</dbReference>
<dbReference type="CDD" id="cd01014">
    <property type="entry name" value="nicotinamidase_related"/>
    <property type="match status" value="1"/>
</dbReference>
<organism evidence="4 5">
    <name type="scientific">Ruminococcus albus (strain ATCC 27210 / DSM 20455 / JCM 14654 / NCDO 2250 / 7)</name>
    <dbReference type="NCBI Taxonomy" id="697329"/>
    <lineage>
        <taxon>Bacteria</taxon>
        <taxon>Bacillati</taxon>
        <taxon>Bacillota</taxon>
        <taxon>Clostridia</taxon>
        <taxon>Eubacteriales</taxon>
        <taxon>Oscillospiraceae</taxon>
        <taxon>Ruminococcus</taxon>
    </lineage>
</organism>
<dbReference type="Proteomes" id="UP000006919">
    <property type="component" value="Chromosome"/>
</dbReference>
<dbReference type="InterPro" id="IPR000868">
    <property type="entry name" value="Isochorismatase-like_dom"/>
</dbReference>
<keyword evidence="2 4" id="KW-0378">Hydrolase</keyword>